<gene>
    <name evidence="1" type="ORF">QBC34DRAFT_383473</name>
</gene>
<name>A0AAV9GCW1_9PEZI</name>
<dbReference type="Proteomes" id="UP001321760">
    <property type="component" value="Unassembled WGS sequence"/>
</dbReference>
<dbReference type="AlphaFoldDB" id="A0AAV9GCW1"/>
<organism evidence="1 2">
    <name type="scientific">Podospora aff. communis PSN243</name>
    <dbReference type="NCBI Taxonomy" id="3040156"/>
    <lineage>
        <taxon>Eukaryota</taxon>
        <taxon>Fungi</taxon>
        <taxon>Dikarya</taxon>
        <taxon>Ascomycota</taxon>
        <taxon>Pezizomycotina</taxon>
        <taxon>Sordariomycetes</taxon>
        <taxon>Sordariomycetidae</taxon>
        <taxon>Sordariales</taxon>
        <taxon>Podosporaceae</taxon>
        <taxon>Podospora</taxon>
    </lineage>
</organism>
<evidence type="ECO:0000313" key="1">
    <source>
        <dbReference type="EMBL" id="KAK4446321.1"/>
    </source>
</evidence>
<evidence type="ECO:0008006" key="3">
    <source>
        <dbReference type="Google" id="ProtNLM"/>
    </source>
</evidence>
<accession>A0AAV9GCW1</accession>
<evidence type="ECO:0000313" key="2">
    <source>
        <dbReference type="Proteomes" id="UP001321760"/>
    </source>
</evidence>
<comment type="caution">
    <text evidence="1">The sequence shown here is derived from an EMBL/GenBank/DDBJ whole genome shotgun (WGS) entry which is preliminary data.</text>
</comment>
<reference evidence="1" key="2">
    <citation type="submission" date="2023-05" db="EMBL/GenBank/DDBJ databases">
        <authorList>
            <consortium name="Lawrence Berkeley National Laboratory"/>
            <person name="Steindorff A."/>
            <person name="Hensen N."/>
            <person name="Bonometti L."/>
            <person name="Westerberg I."/>
            <person name="Brannstrom I.O."/>
            <person name="Guillou S."/>
            <person name="Cros-Aarteil S."/>
            <person name="Calhoun S."/>
            <person name="Haridas S."/>
            <person name="Kuo A."/>
            <person name="Mondo S."/>
            <person name="Pangilinan J."/>
            <person name="Riley R."/>
            <person name="Labutti K."/>
            <person name="Andreopoulos B."/>
            <person name="Lipzen A."/>
            <person name="Chen C."/>
            <person name="Yanf M."/>
            <person name="Daum C."/>
            <person name="Ng V."/>
            <person name="Clum A."/>
            <person name="Ohm R."/>
            <person name="Martin F."/>
            <person name="Silar P."/>
            <person name="Natvig D."/>
            <person name="Lalanne C."/>
            <person name="Gautier V."/>
            <person name="Ament-Velasquez S.L."/>
            <person name="Kruys A."/>
            <person name="Hutchinson M.I."/>
            <person name="Powell A.J."/>
            <person name="Barry K."/>
            <person name="Miller A.N."/>
            <person name="Grigoriev I.V."/>
            <person name="Debuchy R."/>
            <person name="Gladieux P."/>
            <person name="Thoren M.H."/>
            <person name="Johannesson H."/>
        </authorList>
    </citation>
    <scope>NUCLEOTIDE SEQUENCE</scope>
    <source>
        <strain evidence="1">PSN243</strain>
    </source>
</reference>
<keyword evidence="2" id="KW-1185">Reference proteome</keyword>
<sequence length="388" mass="43703">MTQLWLLKLPEELILMIAEHVANGDDSGAQRDTLNMQHCCRSMHRIVSPLSAKRWFTTRIVSFAGNGLERTATQPPENPVLRSALKSLNVSLCHIPKRPNFPSQVRLPLGLHGYDDSVFDLWQRQSAIMNACGWVGPLCKEYLKVGDTSVSKFGDSLHHASPPNRLQKHALGHSQELDESRFDFARAALFQTLFAMAESGILIPCFTIDFFAWLEEVERFRRHPLRVESLALRFSSDYGGRSPSRSARAVAESLAAFLSLFSGLKKLQLWCRQASWHRVDDGLGDTFLWLPQSLDLHTLDIVGLEQGAASVGRKRIRSETTVKKVWMDSCSYVDPSTYTKRCLTFTDALSSTLRTDFTWNFGPDGHTVDDINTLMSSEDPMDLTQVMP</sequence>
<reference evidence="1" key="1">
    <citation type="journal article" date="2023" name="Mol. Phylogenet. Evol.">
        <title>Genome-scale phylogeny and comparative genomics of the fungal order Sordariales.</title>
        <authorList>
            <person name="Hensen N."/>
            <person name="Bonometti L."/>
            <person name="Westerberg I."/>
            <person name="Brannstrom I.O."/>
            <person name="Guillou S."/>
            <person name="Cros-Aarteil S."/>
            <person name="Calhoun S."/>
            <person name="Haridas S."/>
            <person name="Kuo A."/>
            <person name="Mondo S."/>
            <person name="Pangilinan J."/>
            <person name="Riley R."/>
            <person name="LaButti K."/>
            <person name="Andreopoulos B."/>
            <person name="Lipzen A."/>
            <person name="Chen C."/>
            <person name="Yan M."/>
            <person name="Daum C."/>
            <person name="Ng V."/>
            <person name="Clum A."/>
            <person name="Steindorff A."/>
            <person name="Ohm R.A."/>
            <person name="Martin F."/>
            <person name="Silar P."/>
            <person name="Natvig D.O."/>
            <person name="Lalanne C."/>
            <person name="Gautier V."/>
            <person name="Ament-Velasquez S.L."/>
            <person name="Kruys A."/>
            <person name="Hutchinson M.I."/>
            <person name="Powell A.J."/>
            <person name="Barry K."/>
            <person name="Miller A.N."/>
            <person name="Grigoriev I.V."/>
            <person name="Debuchy R."/>
            <person name="Gladieux P."/>
            <person name="Hiltunen Thoren M."/>
            <person name="Johannesson H."/>
        </authorList>
    </citation>
    <scope>NUCLEOTIDE SEQUENCE</scope>
    <source>
        <strain evidence="1">PSN243</strain>
    </source>
</reference>
<dbReference type="EMBL" id="MU865958">
    <property type="protein sequence ID" value="KAK4446321.1"/>
    <property type="molecule type" value="Genomic_DNA"/>
</dbReference>
<protein>
    <recommendedName>
        <fullName evidence="3">F-box domain-containing protein</fullName>
    </recommendedName>
</protein>
<proteinExistence type="predicted"/>